<dbReference type="GO" id="GO:0005885">
    <property type="term" value="C:Arp2/3 protein complex"/>
    <property type="evidence" value="ECO:0007669"/>
    <property type="project" value="InterPro"/>
</dbReference>
<dbReference type="PANTHER" id="PTHR12058">
    <property type="entry name" value="ARP2/3 COMPLEX 34 KDA SUBUNIT"/>
    <property type="match status" value="1"/>
</dbReference>
<proteinExistence type="inferred from homology"/>
<dbReference type="GO" id="GO:0051015">
    <property type="term" value="F:actin filament binding"/>
    <property type="evidence" value="ECO:0007669"/>
    <property type="project" value="TreeGrafter"/>
</dbReference>
<evidence type="ECO:0000256" key="3">
    <source>
        <dbReference type="ARBA" id="ARBA00022490"/>
    </source>
</evidence>
<dbReference type="GO" id="GO:0030041">
    <property type="term" value="P:actin filament polymerization"/>
    <property type="evidence" value="ECO:0007669"/>
    <property type="project" value="InterPro"/>
</dbReference>
<dbReference type="AlphaFoldDB" id="A0A8B8PHW3"/>
<gene>
    <name evidence="8" type="primary">LOC115743418</name>
</gene>
<name>A0A8B8PHW3_9MYRT</name>
<keyword evidence="5 6" id="KW-0206">Cytoskeleton</keyword>
<dbReference type="SUPFAM" id="SSF69645">
    <property type="entry name" value="Arp2/3 complex subunits"/>
    <property type="match status" value="2"/>
</dbReference>
<comment type="subcellular location">
    <subcellularLocation>
        <location evidence="1 6">Cytoplasm</location>
        <location evidence="1 6">Cytoskeleton</location>
    </subcellularLocation>
</comment>
<accession>A0A8B8PHW3</accession>
<dbReference type="InterPro" id="IPR034666">
    <property type="entry name" value="ARPC2/4"/>
</dbReference>
<dbReference type="GO" id="GO:0005200">
    <property type="term" value="F:structural constituent of cytoskeleton"/>
    <property type="evidence" value="ECO:0007669"/>
    <property type="project" value="TreeGrafter"/>
</dbReference>
<dbReference type="GeneID" id="115743418"/>
<comment type="subunit">
    <text evidence="6">Component of the Arp2/3 complex.</text>
</comment>
<reference evidence="7" key="1">
    <citation type="submission" date="2025-05" db="UniProtKB">
        <authorList>
            <consortium name="RefSeq"/>
        </authorList>
    </citation>
    <scope>NUCLEOTIDE SEQUENCE [LARGE SCALE GENOMIC DNA]</scope>
</reference>
<dbReference type="Pfam" id="PF04045">
    <property type="entry name" value="P34-Arc"/>
    <property type="match status" value="1"/>
</dbReference>
<comment type="function">
    <text evidence="6">Functions as actin-binding component of the Arp2/3 complex which is involved in regulation of actin polymerization and together with an activating nucleation-promoting factor (NPF) mediates the formation of branched actin networks.</text>
</comment>
<comment type="similarity">
    <text evidence="2 6">Belongs to the ARPC2 family.</text>
</comment>
<organism evidence="7 8">
    <name type="scientific">Rhodamnia argentea</name>
    <dbReference type="NCBI Taxonomy" id="178133"/>
    <lineage>
        <taxon>Eukaryota</taxon>
        <taxon>Viridiplantae</taxon>
        <taxon>Streptophyta</taxon>
        <taxon>Embryophyta</taxon>
        <taxon>Tracheophyta</taxon>
        <taxon>Spermatophyta</taxon>
        <taxon>Magnoliopsida</taxon>
        <taxon>eudicotyledons</taxon>
        <taxon>Gunneridae</taxon>
        <taxon>Pentapetalae</taxon>
        <taxon>rosids</taxon>
        <taxon>malvids</taxon>
        <taxon>Myrtales</taxon>
        <taxon>Myrtaceae</taxon>
        <taxon>Myrtoideae</taxon>
        <taxon>Myrteae</taxon>
        <taxon>Australasian group</taxon>
        <taxon>Rhodamnia</taxon>
    </lineage>
</organism>
<keyword evidence="3 6" id="KW-0963">Cytoplasm</keyword>
<protein>
    <recommendedName>
        <fullName evidence="6">Arp2/3 complex 34 kDa subunit</fullName>
    </recommendedName>
</protein>
<evidence type="ECO:0000256" key="2">
    <source>
        <dbReference type="ARBA" id="ARBA00007192"/>
    </source>
</evidence>
<evidence type="ECO:0000256" key="6">
    <source>
        <dbReference type="RuleBase" id="RU364015"/>
    </source>
</evidence>
<keyword evidence="7" id="KW-1185">Reference proteome</keyword>
<dbReference type="PANTHER" id="PTHR12058:SF1">
    <property type="entry name" value="ACTIN-RELATED PROTEIN 2_3 COMPLEX SUBUNIT 2B"/>
    <property type="match status" value="1"/>
</dbReference>
<reference evidence="8" key="2">
    <citation type="submission" date="2025-08" db="UniProtKB">
        <authorList>
            <consortium name="RefSeq"/>
        </authorList>
    </citation>
    <scope>IDENTIFICATION</scope>
    <source>
        <tissue evidence="8">Leaf</tissue>
    </source>
</reference>
<dbReference type="Gene3D" id="3.30.1460.20">
    <property type="match status" value="2"/>
</dbReference>
<dbReference type="RefSeq" id="XP_030534042.2">
    <property type="nucleotide sequence ID" value="XM_030678182.2"/>
</dbReference>
<evidence type="ECO:0000256" key="5">
    <source>
        <dbReference type="ARBA" id="ARBA00023212"/>
    </source>
</evidence>
<evidence type="ECO:0000313" key="8">
    <source>
        <dbReference type="RefSeq" id="XP_030534042.2"/>
    </source>
</evidence>
<sequence>MSQNLYFLRERERMACFDRASPALKETLLKIYRDNKPTELDQRLFEFGAVEYHIRSSVSDPHYVHLSISTPLLSQEASVAQGISQGTVQTIKGILSDIVELVEPSREGYQLTLRLDFSKIPQGKDSSKIITEIASIQAAILSCQLKEMLSNVASQDTSPGMYKLIKLLYHPREPFFVVRQPEKTIAVFPMRFQENTDVIIATAFFQELMDVGSSEAWAKVPLCTWSPIPPPELRGEQMEDLSTNGGFVSFDILPHHVKGKRLDKTVWNLLNFYAFVKYHVKCTRGFIQRRMRKRLDNLVKILHKASSEEGGYVDDAQGCGCIKSLVSVSKTNTLRRRCRNFTKKVKRMRCPIKIHGFRRFRRRWLTVPKFSSAFKYTKID</sequence>
<keyword evidence="4 6" id="KW-0009">Actin-binding</keyword>
<evidence type="ECO:0000256" key="1">
    <source>
        <dbReference type="ARBA" id="ARBA00004245"/>
    </source>
</evidence>
<dbReference type="GO" id="GO:0034314">
    <property type="term" value="P:Arp2/3 complex-mediated actin nucleation"/>
    <property type="evidence" value="ECO:0007669"/>
    <property type="project" value="InterPro"/>
</dbReference>
<evidence type="ECO:0000313" key="7">
    <source>
        <dbReference type="Proteomes" id="UP000827889"/>
    </source>
</evidence>
<dbReference type="KEGG" id="rarg:115743418"/>
<dbReference type="Proteomes" id="UP000827889">
    <property type="component" value="Chromosome 1"/>
</dbReference>
<dbReference type="InterPro" id="IPR007188">
    <property type="entry name" value="ARPC2"/>
</dbReference>
<evidence type="ECO:0000256" key="4">
    <source>
        <dbReference type="ARBA" id="ARBA00023203"/>
    </source>
</evidence>